<feature type="transmembrane region" description="Helical" evidence="1">
    <location>
        <begin position="224"/>
        <end position="249"/>
    </location>
</feature>
<evidence type="ECO:0000313" key="2">
    <source>
        <dbReference type="EMBL" id="CUS36432.1"/>
    </source>
</evidence>
<dbReference type="PANTHER" id="PTHR43471">
    <property type="entry name" value="ABC TRANSPORTER PERMEASE"/>
    <property type="match status" value="1"/>
</dbReference>
<dbReference type="Pfam" id="PF12679">
    <property type="entry name" value="ABC2_membrane_2"/>
    <property type="match status" value="1"/>
</dbReference>
<dbReference type="STRING" id="1742972.COMA1_30052"/>
<dbReference type="AlphaFoldDB" id="A0A0S4LIN3"/>
<evidence type="ECO:0000313" key="3">
    <source>
        <dbReference type="Proteomes" id="UP000199032"/>
    </source>
</evidence>
<keyword evidence="1" id="KW-0812">Transmembrane</keyword>
<feature type="transmembrane region" description="Helical" evidence="1">
    <location>
        <begin position="141"/>
        <end position="174"/>
    </location>
</feature>
<feature type="transmembrane region" description="Helical" evidence="1">
    <location>
        <begin position="20"/>
        <end position="41"/>
    </location>
</feature>
<feature type="transmembrane region" description="Helical" evidence="1">
    <location>
        <begin position="96"/>
        <end position="121"/>
    </location>
</feature>
<dbReference type="EMBL" id="CZQA01000009">
    <property type="protein sequence ID" value="CUS36432.1"/>
    <property type="molecule type" value="Genomic_DNA"/>
</dbReference>
<reference evidence="2 3" key="1">
    <citation type="submission" date="2015-10" db="EMBL/GenBank/DDBJ databases">
        <authorList>
            <person name="Gilbert D.G."/>
        </authorList>
    </citation>
    <scope>NUCLEOTIDE SEQUENCE [LARGE SCALE GENOMIC DNA]</scope>
    <source>
        <strain evidence="2">COMA1</strain>
    </source>
</reference>
<dbReference type="Proteomes" id="UP000199032">
    <property type="component" value="Unassembled WGS sequence"/>
</dbReference>
<keyword evidence="1" id="KW-1133">Transmembrane helix</keyword>
<keyword evidence="3" id="KW-1185">Reference proteome</keyword>
<dbReference type="PANTHER" id="PTHR43471:SF10">
    <property type="entry name" value="SLL1107 PROTEIN"/>
    <property type="match status" value="1"/>
</dbReference>
<protein>
    <submittedName>
        <fullName evidence="2">Putative ABC transport system, permease component</fullName>
    </submittedName>
</protein>
<name>A0A0S4LIN3_9BACT</name>
<dbReference type="RefSeq" id="WP_176698021.1">
    <property type="nucleotide sequence ID" value="NZ_CZQA01000009.1"/>
</dbReference>
<keyword evidence="1" id="KW-0472">Membrane</keyword>
<sequence>MQCLFAVAVNTFRETLRDKILYNLVLFAVLLIGSSVLLGTLTIGEQARLVNDLGLAAINVVAVIIAIFVGIGLVSKEIERRTIYTLLARPITRAQFVLGKYLGLALVILVNIGIMFAMFLATVRLSGHPIHASLFQAVELILVEALLVMAFALLFSTFSSSILSATLTLGIYVIGHLTSDLKMIAEKHASGVIKSLTATLYYAFPNLETLNIKGQSAAGISVDLGFQMIATTYGLLYTGLLLVGACLIFQRRDF</sequence>
<feature type="transmembrane region" description="Helical" evidence="1">
    <location>
        <begin position="53"/>
        <end position="75"/>
    </location>
</feature>
<proteinExistence type="predicted"/>
<accession>A0A0S4LIN3</accession>
<dbReference type="GO" id="GO:0140359">
    <property type="term" value="F:ABC-type transporter activity"/>
    <property type="evidence" value="ECO:0007669"/>
    <property type="project" value="InterPro"/>
</dbReference>
<evidence type="ECO:0000256" key="1">
    <source>
        <dbReference type="SAM" id="Phobius"/>
    </source>
</evidence>
<dbReference type="GO" id="GO:0005886">
    <property type="term" value="C:plasma membrane"/>
    <property type="evidence" value="ECO:0007669"/>
    <property type="project" value="UniProtKB-SubCell"/>
</dbReference>
<organism evidence="2 3">
    <name type="scientific">Candidatus Nitrospira nitrosa</name>
    <dbReference type="NCBI Taxonomy" id="1742972"/>
    <lineage>
        <taxon>Bacteria</taxon>
        <taxon>Pseudomonadati</taxon>
        <taxon>Nitrospirota</taxon>
        <taxon>Nitrospiria</taxon>
        <taxon>Nitrospirales</taxon>
        <taxon>Nitrospiraceae</taxon>
        <taxon>Nitrospira</taxon>
    </lineage>
</organism>
<gene>
    <name evidence="2" type="ORF">COMA1_30052</name>
</gene>